<keyword evidence="2" id="KW-1185">Reference proteome</keyword>
<evidence type="ECO:0000313" key="1">
    <source>
        <dbReference type="EMBL" id="OUZ39883.1"/>
    </source>
</evidence>
<accession>A0ABX3ZJN0</accession>
<sequence>MFFENEVGNMTDILNFLHYKNEKLESELNKLFERANSPVSRVDALLENKALQLEDHKLFLAFLAYLAQRNIEAKRLFQDVLRLPKHQFESEYEMNWAQVIKLSVTFFTILRDNDMNSYKQFID</sequence>
<dbReference type="Proteomes" id="UP000196594">
    <property type="component" value="Unassembled WGS sequence"/>
</dbReference>
<comment type="caution">
    <text evidence="1">The sequence shown here is derived from an EMBL/GenBank/DDBJ whole genome shotgun (WGS) entry which is preliminary data.</text>
</comment>
<protein>
    <submittedName>
        <fullName evidence="1">Uncharacterized protein</fullName>
    </submittedName>
</protein>
<name>A0ABX3ZJN0_9BACL</name>
<proteinExistence type="predicted"/>
<gene>
    <name evidence="1" type="ORF">CBM15_05080</name>
</gene>
<reference evidence="1 2" key="1">
    <citation type="journal article" date="2017" name="Int. J. Syst. Evol. Microbiol.">
        <title>Solibacillus kalamii sp. nov., isolated from a high-efficiency particulate arrestance filter system used in the International Space Station.</title>
        <authorList>
            <person name="Checinska Sielaff A."/>
            <person name="Kumar R.M."/>
            <person name="Pal D."/>
            <person name="Mayilraj S."/>
            <person name="Venkateswaran K."/>
        </authorList>
    </citation>
    <scope>NUCLEOTIDE SEQUENCE [LARGE SCALE GENOMIC DNA]</scope>
    <source>
        <strain evidence="1 2">ISSFR-015</strain>
    </source>
</reference>
<evidence type="ECO:0000313" key="2">
    <source>
        <dbReference type="Proteomes" id="UP000196594"/>
    </source>
</evidence>
<organism evidence="1 2">
    <name type="scientific">Solibacillus kalamii</name>
    <dbReference type="NCBI Taxonomy" id="1748298"/>
    <lineage>
        <taxon>Bacteria</taxon>
        <taxon>Bacillati</taxon>
        <taxon>Bacillota</taxon>
        <taxon>Bacilli</taxon>
        <taxon>Bacillales</taxon>
        <taxon>Caryophanaceae</taxon>
        <taxon>Solibacillus</taxon>
    </lineage>
</organism>
<dbReference type="EMBL" id="NHNT01000002">
    <property type="protein sequence ID" value="OUZ39883.1"/>
    <property type="molecule type" value="Genomic_DNA"/>
</dbReference>